<name>A0A1D3CXW3_9EIME</name>
<keyword evidence="2" id="KW-1185">Reference proteome</keyword>
<accession>A0A1D3CXW3</accession>
<evidence type="ECO:0000313" key="2">
    <source>
        <dbReference type="Proteomes" id="UP000095192"/>
    </source>
</evidence>
<dbReference type="AlphaFoldDB" id="A0A1D3CXW3"/>
<gene>
    <name evidence="1" type="ORF">cyc_01375</name>
</gene>
<reference evidence="1 2" key="1">
    <citation type="journal article" date="2016" name="BMC Genomics">
        <title>Comparative genomics reveals Cyclospora cayetanensis possesses coccidia-like metabolism and invasion components but unique surface antigens.</title>
        <authorList>
            <person name="Liu S."/>
            <person name="Wang L."/>
            <person name="Zheng H."/>
            <person name="Xu Z."/>
            <person name="Roellig D.M."/>
            <person name="Li N."/>
            <person name="Frace M.A."/>
            <person name="Tang K."/>
            <person name="Arrowood M.J."/>
            <person name="Moss D.M."/>
            <person name="Zhang L."/>
            <person name="Feng Y."/>
            <person name="Xiao L."/>
        </authorList>
    </citation>
    <scope>NUCLEOTIDE SEQUENCE [LARGE SCALE GENOMIC DNA]</scope>
    <source>
        <strain evidence="1 2">CHN_HEN01</strain>
    </source>
</reference>
<proteinExistence type="predicted"/>
<dbReference type="VEuPathDB" id="ToxoDB:cyc_01375"/>
<dbReference type="VEuPathDB" id="ToxoDB:LOC113146858"/>
<dbReference type="Proteomes" id="UP000095192">
    <property type="component" value="Unassembled WGS sequence"/>
</dbReference>
<organism evidence="1 2">
    <name type="scientific">Cyclospora cayetanensis</name>
    <dbReference type="NCBI Taxonomy" id="88456"/>
    <lineage>
        <taxon>Eukaryota</taxon>
        <taxon>Sar</taxon>
        <taxon>Alveolata</taxon>
        <taxon>Apicomplexa</taxon>
        <taxon>Conoidasida</taxon>
        <taxon>Coccidia</taxon>
        <taxon>Eucoccidiorida</taxon>
        <taxon>Eimeriorina</taxon>
        <taxon>Eimeriidae</taxon>
        <taxon>Cyclospora</taxon>
    </lineage>
</organism>
<protein>
    <submittedName>
        <fullName evidence="1">Sporozoite antigen</fullName>
    </submittedName>
</protein>
<evidence type="ECO:0000313" key="1">
    <source>
        <dbReference type="EMBL" id="OEH76037.1"/>
    </source>
</evidence>
<comment type="caution">
    <text evidence="1">The sequence shown here is derived from an EMBL/GenBank/DDBJ whole genome shotgun (WGS) entry which is preliminary data.</text>
</comment>
<dbReference type="InParanoid" id="A0A1D3CXW3"/>
<dbReference type="EMBL" id="JROU02001542">
    <property type="protein sequence ID" value="OEH76037.1"/>
    <property type="molecule type" value="Genomic_DNA"/>
</dbReference>
<sequence>MGKAASSVRVGVEHLDRCPAEDRCKFDQGIDAGEQEAEYLLRGNKLALEAFLEGAKVDAARIMILVEGSKDTVLGNIPHTQEKLSQTYASFFRGYQENSRSPGYSASYQTVPYGQQHYTPYGAPPSSGQPSGRFFWSGLHHPVSRKPGPAHPAELP</sequence>